<feature type="domain" description="Sulfotransferase" evidence="6">
    <location>
        <begin position="32"/>
        <end position="278"/>
    </location>
</feature>
<dbReference type="Ensembl" id="ENSLLET00000049610.1">
    <property type="protein sequence ID" value="ENSLLEP00000047739.1"/>
    <property type="gene ID" value="ENSLLEG00000030104.1"/>
</dbReference>
<evidence type="ECO:0000256" key="2">
    <source>
        <dbReference type="ARBA" id="ARBA00005771"/>
    </source>
</evidence>
<proteinExistence type="inferred from homology"/>
<dbReference type="GO" id="GO:0008146">
    <property type="term" value="F:sulfotransferase activity"/>
    <property type="evidence" value="ECO:0007669"/>
    <property type="project" value="InterPro"/>
</dbReference>
<reference evidence="7" key="2">
    <citation type="submission" date="2025-09" db="UniProtKB">
        <authorList>
            <consortium name="Ensembl"/>
        </authorList>
    </citation>
    <scope>IDENTIFICATION</scope>
</reference>
<keyword evidence="3" id="KW-0963">Cytoplasm</keyword>
<evidence type="ECO:0000256" key="3">
    <source>
        <dbReference type="ARBA" id="ARBA00022490"/>
    </source>
</evidence>
<reference evidence="7" key="1">
    <citation type="submission" date="2025-08" db="UniProtKB">
        <authorList>
            <consortium name="Ensembl"/>
        </authorList>
    </citation>
    <scope>IDENTIFICATION</scope>
</reference>
<evidence type="ECO:0000256" key="4">
    <source>
        <dbReference type="ARBA" id="ARBA00022679"/>
    </source>
</evidence>
<dbReference type="SUPFAM" id="SSF52540">
    <property type="entry name" value="P-loop containing nucleoside triphosphate hydrolases"/>
    <property type="match status" value="1"/>
</dbReference>
<evidence type="ECO:0000256" key="1">
    <source>
        <dbReference type="ARBA" id="ARBA00004496"/>
    </source>
</evidence>
<keyword evidence="4 5" id="KW-0808">Transferase</keyword>
<dbReference type="PANTHER" id="PTHR11783">
    <property type="entry name" value="SULFOTRANSFERASE SULT"/>
    <property type="match status" value="1"/>
</dbReference>
<organism evidence="7 8">
    <name type="scientific">Leptobrachium leishanense</name>
    <name type="common">Leishan spiny toad</name>
    <dbReference type="NCBI Taxonomy" id="445787"/>
    <lineage>
        <taxon>Eukaryota</taxon>
        <taxon>Metazoa</taxon>
        <taxon>Chordata</taxon>
        <taxon>Craniata</taxon>
        <taxon>Vertebrata</taxon>
        <taxon>Euteleostomi</taxon>
        <taxon>Amphibia</taxon>
        <taxon>Batrachia</taxon>
        <taxon>Anura</taxon>
        <taxon>Pelobatoidea</taxon>
        <taxon>Megophryidae</taxon>
        <taxon>Leptobrachium</taxon>
    </lineage>
</organism>
<evidence type="ECO:0000313" key="7">
    <source>
        <dbReference type="Ensembl" id="ENSLLEP00000047739.1"/>
    </source>
</evidence>
<protein>
    <recommendedName>
        <fullName evidence="5">Sulfotransferase</fullName>
        <ecNumber evidence="5">2.8.2.-</ecNumber>
    </recommendedName>
</protein>
<sequence>MSGRYELVKGVPVAAEIHRDWTQIENFQARPGDILISTYPKSGTTWMQEIVDQIMNNADEVICRRGPLFVRVPFIELMGVMKPSMEEVNARPSPRAIKTHLPIQLVPSSFWEHNCKVIYVARNARDTITSYFHFDHMAVIHPDPGTFEEYIERFMVGNVAWGSWYDHVKGYWDEKSKPILYVFYEDLKKDLLGEVRKVAKFLEKDLAEDVLKKIAHSSSFEQMKNNPMANNADFPAYVLDPTLGRFMRKGTVGDWKTHFTPEQSKRFEENYHEQMSGSTLKFPTLN</sequence>
<dbReference type="InterPro" id="IPR027417">
    <property type="entry name" value="P-loop_NTPase"/>
</dbReference>
<evidence type="ECO:0000256" key="5">
    <source>
        <dbReference type="RuleBase" id="RU361155"/>
    </source>
</evidence>
<keyword evidence="8" id="KW-1185">Reference proteome</keyword>
<dbReference type="FunFam" id="3.40.50.300:FF:000433">
    <property type="entry name" value="Estrogen sulfotransferase"/>
    <property type="match status" value="1"/>
</dbReference>
<dbReference type="Pfam" id="PF00685">
    <property type="entry name" value="Sulfotransfer_1"/>
    <property type="match status" value="1"/>
</dbReference>
<dbReference type="InterPro" id="IPR000863">
    <property type="entry name" value="Sulfotransferase_dom"/>
</dbReference>
<evidence type="ECO:0000313" key="8">
    <source>
        <dbReference type="Proteomes" id="UP000694569"/>
    </source>
</evidence>
<comment type="subcellular location">
    <subcellularLocation>
        <location evidence="1">Cytoplasm</location>
    </subcellularLocation>
</comment>
<name>A0A8C5R5A6_9ANUR</name>
<dbReference type="GeneTree" id="ENSGT00940000157101"/>
<accession>A0A8C5R5A6</accession>
<dbReference type="EC" id="2.8.2.-" evidence="5"/>
<dbReference type="AlphaFoldDB" id="A0A8C5R5A6"/>
<evidence type="ECO:0000259" key="6">
    <source>
        <dbReference type="Pfam" id="PF00685"/>
    </source>
</evidence>
<comment type="similarity">
    <text evidence="2 5">Belongs to the sulfotransferase 1 family.</text>
</comment>
<dbReference type="Proteomes" id="UP000694569">
    <property type="component" value="Unplaced"/>
</dbReference>
<dbReference type="Gene3D" id="3.40.50.300">
    <property type="entry name" value="P-loop containing nucleotide triphosphate hydrolases"/>
    <property type="match status" value="1"/>
</dbReference>
<dbReference type="GO" id="GO:0005737">
    <property type="term" value="C:cytoplasm"/>
    <property type="evidence" value="ECO:0007669"/>
    <property type="project" value="UniProtKB-SubCell"/>
</dbReference>